<proteinExistence type="predicted"/>
<dbReference type="SUPFAM" id="SSF49373">
    <property type="entry name" value="Invasin/intimin cell-adhesion fragments"/>
    <property type="match status" value="1"/>
</dbReference>
<dbReference type="OrthoDB" id="9802773at2"/>
<gene>
    <name evidence="3" type="ORF">BRYFOR_06171</name>
</gene>
<accession>C6LC25</accession>
<organism evidence="3 4">
    <name type="scientific">Marvinbryantia formatexigens DSM 14469</name>
    <dbReference type="NCBI Taxonomy" id="478749"/>
    <lineage>
        <taxon>Bacteria</taxon>
        <taxon>Bacillati</taxon>
        <taxon>Bacillota</taxon>
        <taxon>Clostridia</taxon>
        <taxon>Lachnospirales</taxon>
        <taxon>Lachnospiraceae</taxon>
        <taxon>Marvinbryantia</taxon>
    </lineage>
</organism>
<feature type="compositionally biased region" description="Low complexity" evidence="1">
    <location>
        <begin position="108"/>
        <end position="133"/>
    </location>
</feature>
<dbReference type="Gene3D" id="2.60.40.1080">
    <property type="match status" value="1"/>
</dbReference>
<dbReference type="AlphaFoldDB" id="C6LC25"/>
<dbReference type="EMBL" id="ACCL02000004">
    <property type="protein sequence ID" value="EET61977.1"/>
    <property type="molecule type" value="Genomic_DNA"/>
</dbReference>
<dbReference type="STRING" id="168384.SAMN05660368_00446"/>
<dbReference type="InterPro" id="IPR008964">
    <property type="entry name" value="Invasin/intimin_cell_adhesion"/>
</dbReference>
<evidence type="ECO:0000256" key="1">
    <source>
        <dbReference type="SAM" id="MobiDB-lite"/>
    </source>
</evidence>
<dbReference type="RefSeq" id="WP_006860966.1">
    <property type="nucleotide sequence ID" value="NZ_ACCL02000004.1"/>
</dbReference>
<reference evidence="3" key="1">
    <citation type="submission" date="2009-07" db="EMBL/GenBank/DDBJ databases">
        <authorList>
            <person name="Weinstock G."/>
            <person name="Sodergren E."/>
            <person name="Clifton S."/>
            <person name="Fulton L."/>
            <person name="Fulton B."/>
            <person name="Courtney L."/>
            <person name="Fronick C."/>
            <person name="Harrison M."/>
            <person name="Strong C."/>
            <person name="Farmer C."/>
            <person name="Delahaunty K."/>
            <person name="Markovic C."/>
            <person name="Hall O."/>
            <person name="Minx P."/>
            <person name="Tomlinson C."/>
            <person name="Mitreva M."/>
            <person name="Nelson J."/>
            <person name="Hou S."/>
            <person name="Wollam A."/>
            <person name="Pepin K.H."/>
            <person name="Johnson M."/>
            <person name="Bhonagiri V."/>
            <person name="Nash W.E."/>
            <person name="Warren W."/>
            <person name="Chinwalla A."/>
            <person name="Mardis E.R."/>
            <person name="Wilson R.K."/>
        </authorList>
    </citation>
    <scope>NUCLEOTIDE SEQUENCE [LARGE SCALE GENOMIC DNA]</scope>
    <source>
        <strain evidence="3">DSM 14469</strain>
    </source>
</reference>
<sequence>MQRKVKKSLTFLMALVMVMSLVCGSGFSVIAEETGLTELTTDSGTEAETPAAVPETEAPAAIQEETAGQPEAETVPGETGEIVPSETWTENFSEGGTEHSENVTENVSEPGSEITSETTGETTSEAVSESGSENLTEEAVSKKESETAKTTEKEKPEFTYCTTVDGITVSIHAPEGILPAGTTVMVKPLAADVLDTAEQTINDTLGEKEVVQLIGFDITFYDADGNEMHNLDGSVRIEYSGMDIVEDAEEARVYHADENGNITDTLTEAAAPSGTVGFTSDKFSPVLYAVYAEDDGISTTAISGETTVAVGETITLTSSNTANSSWSSSDSSVATVNSNGVVRGVAAGKVTITHTFCNNTGGWHRHGRGCNSNGRETHEIEVTATSEGKPEGAQVYCLLTPTSNPDSNDVNQWGTVVTNNGNHATVKIPGTASWTNNKNIFKRNDANLSDYIVSWPDTSSTGGTWTVRDKTTYKTLFEEVLREYGAQLSSQYEITNLTLDDIESITLIPYKISKENGTNPDKHIDCTISVVCSKAYVASFYVQKPGETGYTLVSSQNKRIVNETPEEITEYIDASIPKTMERNGITYVFDGWYKYSEDGDKVETWPYYPTNAEIKEHNGTIDFYAKYVPSTTSITIEKQVTGGLGDRTKEFHFTYSYGDVTKDFSLTHGGAEKIDNIPVGTELTLTETDAIGYTVSATSENLTVTQSTDGAATFKVKVAADGKVVVTNNKEGSPDTGITLDSLPYIVILAVVIAGAVLFVIGRRKKYRAGQRRK</sequence>
<feature type="compositionally biased region" description="Basic and acidic residues" evidence="1">
    <location>
        <begin position="139"/>
        <end position="155"/>
    </location>
</feature>
<evidence type="ECO:0000313" key="3">
    <source>
        <dbReference type="EMBL" id="EET61977.1"/>
    </source>
</evidence>
<dbReference type="Gene3D" id="2.60.40.1140">
    <property type="entry name" value="Collagen-binding surface protein Cna, B-type domain"/>
    <property type="match status" value="1"/>
</dbReference>
<comment type="caution">
    <text evidence="3">The sequence shown here is derived from an EMBL/GenBank/DDBJ whole genome shotgun (WGS) entry which is preliminary data.</text>
</comment>
<protein>
    <submittedName>
        <fullName evidence="3">LPXTG-motif cell wall anchor domain protein</fullName>
    </submittedName>
</protein>
<dbReference type="eggNOG" id="COG5492">
    <property type="taxonomic scope" value="Bacteria"/>
</dbReference>
<feature type="region of interest" description="Disordered" evidence="1">
    <location>
        <begin position="38"/>
        <end position="155"/>
    </location>
</feature>
<dbReference type="Pfam" id="PF02368">
    <property type="entry name" value="Big_2"/>
    <property type="match status" value="1"/>
</dbReference>
<feature type="compositionally biased region" description="Low complexity" evidence="1">
    <location>
        <begin position="46"/>
        <end position="61"/>
    </location>
</feature>
<name>C6LC25_9FIRM</name>
<dbReference type="InterPro" id="IPR003343">
    <property type="entry name" value="Big_2"/>
</dbReference>
<evidence type="ECO:0000313" key="4">
    <source>
        <dbReference type="Proteomes" id="UP000005561"/>
    </source>
</evidence>
<feature type="domain" description="BIG2" evidence="2">
    <location>
        <begin position="305"/>
        <end position="355"/>
    </location>
</feature>
<keyword evidence="4" id="KW-1185">Reference proteome</keyword>
<evidence type="ECO:0000259" key="2">
    <source>
        <dbReference type="Pfam" id="PF02368"/>
    </source>
</evidence>
<dbReference type="Proteomes" id="UP000005561">
    <property type="component" value="Unassembled WGS sequence"/>
</dbReference>